<gene>
    <name evidence="7" type="ORF">HDA45_007358</name>
</gene>
<feature type="transmembrane region" description="Helical" evidence="6">
    <location>
        <begin position="399"/>
        <end position="416"/>
    </location>
</feature>
<dbReference type="GO" id="GO:0005886">
    <property type="term" value="C:plasma membrane"/>
    <property type="evidence" value="ECO:0007669"/>
    <property type="project" value="UniProtKB-SubCell"/>
</dbReference>
<feature type="transmembrane region" description="Helical" evidence="6">
    <location>
        <begin position="422"/>
        <end position="443"/>
    </location>
</feature>
<organism evidence="7 8">
    <name type="scientific">Amycolatopsis umgeniensis</name>
    <dbReference type="NCBI Taxonomy" id="336628"/>
    <lineage>
        <taxon>Bacteria</taxon>
        <taxon>Bacillati</taxon>
        <taxon>Actinomycetota</taxon>
        <taxon>Actinomycetes</taxon>
        <taxon>Pseudonocardiales</taxon>
        <taxon>Pseudonocardiaceae</taxon>
        <taxon>Amycolatopsis</taxon>
    </lineage>
</organism>
<evidence type="ECO:0000256" key="1">
    <source>
        <dbReference type="ARBA" id="ARBA00004651"/>
    </source>
</evidence>
<name>A0A841BEE5_9PSEU</name>
<sequence length="469" mass="49304">MSSSPQPGLERKIGPLQATAINMTQMCGIGPFVTIPAMVATLGGPQAMFGWLIGAIIALADGLIWAELGAALPGAGGTYVYLREAFGFRTGRLMPFLFAWSAVLFIPLIMSTGIIGLVQYLGYLIPGVADEGGTTGLGKVIGLGVIVLVVLALFRRIGEIGKLTTVLFAIMLFAALSVIVAAFTHFDGAQAFAFTPGAFSFGGGAFWAGLGAGLIIAIYDYLGYNTSAYLGGEVRDPGRTLPRSIIFSILGIMSLYFLLQLGVLGSIPLEELKSATSVASTVLEQAWGTGAAKAITVFIVIAAIGSVFAGLLGGSRVPFEAARDKVFLPVFAKLHPKLNLPTAGVLTMGLITAIGSLFTLTAVINAAVTVLVIIQSLAQVAAIVVLRRRRPELHRPYRQWLYPIPTVIALLGWVYIYFSATWLSIGLSVGWIALGVAAFLAYAKAERVWPFGPKGIQESFAGAAEGNGK</sequence>
<dbReference type="Pfam" id="PF13520">
    <property type="entry name" value="AA_permease_2"/>
    <property type="match status" value="1"/>
</dbReference>
<dbReference type="InterPro" id="IPR050367">
    <property type="entry name" value="APC_superfamily"/>
</dbReference>
<evidence type="ECO:0000256" key="2">
    <source>
        <dbReference type="ARBA" id="ARBA00022475"/>
    </source>
</evidence>
<proteinExistence type="predicted"/>
<dbReference type="InterPro" id="IPR002293">
    <property type="entry name" value="AA/rel_permease1"/>
</dbReference>
<dbReference type="Gene3D" id="1.20.1740.10">
    <property type="entry name" value="Amino acid/polyamine transporter I"/>
    <property type="match status" value="1"/>
</dbReference>
<dbReference type="RefSeq" id="WP_184903267.1">
    <property type="nucleotide sequence ID" value="NZ_JACHMX010000001.1"/>
</dbReference>
<evidence type="ECO:0000256" key="5">
    <source>
        <dbReference type="ARBA" id="ARBA00023136"/>
    </source>
</evidence>
<evidence type="ECO:0000313" key="7">
    <source>
        <dbReference type="EMBL" id="MBB5857271.1"/>
    </source>
</evidence>
<feature type="transmembrane region" description="Helical" evidence="6">
    <location>
        <begin position="166"/>
        <end position="186"/>
    </location>
</feature>
<feature type="transmembrane region" description="Helical" evidence="6">
    <location>
        <begin position="245"/>
        <end position="267"/>
    </location>
</feature>
<keyword evidence="4 6" id="KW-1133">Transmembrane helix</keyword>
<keyword evidence="2" id="KW-1003">Cell membrane</keyword>
<dbReference type="AlphaFoldDB" id="A0A841BEE5"/>
<dbReference type="GO" id="GO:0022857">
    <property type="term" value="F:transmembrane transporter activity"/>
    <property type="evidence" value="ECO:0007669"/>
    <property type="project" value="InterPro"/>
</dbReference>
<feature type="transmembrane region" description="Helical" evidence="6">
    <location>
        <begin position="93"/>
        <end position="116"/>
    </location>
</feature>
<comment type="caution">
    <text evidence="7">The sequence shown here is derived from an EMBL/GenBank/DDBJ whole genome shotgun (WGS) entry which is preliminary data.</text>
</comment>
<accession>A0A841BEE5</accession>
<comment type="subcellular location">
    <subcellularLocation>
        <location evidence="1">Cell membrane</location>
        <topology evidence="1">Multi-pass membrane protein</topology>
    </subcellularLocation>
</comment>
<feature type="transmembrane region" description="Helical" evidence="6">
    <location>
        <begin position="206"/>
        <end position="224"/>
    </location>
</feature>
<dbReference type="PANTHER" id="PTHR42770">
    <property type="entry name" value="AMINO ACID TRANSPORTER-RELATED"/>
    <property type="match status" value="1"/>
</dbReference>
<evidence type="ECO:0000256" key="6">
    <source>
        <dbReference type="SAM" id="Phobius"/>
    </source>
</evidence>
<dbReference type="Proteomes" id="UP000580861">
    <property type="component" value="Unassembled WGS sequence"/>
</dbReference>
<dbReference type="PANTHER" id="PTHR42770:SF7">
    <property type="entry name" value="MEMBRANE PROTEIN"/>
    <property type="match status" value="1"/>
</dbReference>
<evidence type="ECO:0000256" key="4">
    <source>
        <dbReference type="ARBA" id="ARBA00022989"/>
    </source>
</evidence>
<dbReference type="PIRSF" id="PIRSF006060">
    <property type="entry name" value="AA_transporter"/>
    <property type="match status" value="1"/>
</dbReference>
<dbReference type="EMBL" id="JACHMX010000001">
    <property type="protein sequence ID" value="MBB5857271.1"/>
    <property type="molecule type" value="Genomic_DNA"/>
</dbReference>
<feature type="transmembrane region" description="Helical" evidence="6">
    <location>
        <begin position="136"/>
        <end position="154"/>
    </location>
</feature>
<keyword evidence="8" id="KW-1185">Reference proteome</keyword>
<feature type="transmembrane region" description="Helical" evidence="6">
    <location>
        <begin position="364"/>
        <end position="387"/>
    </location>
</feature>
<feature type="transmembrane region" description="Helical" evidence="6">
    <location>
        <begin position="294"/>
        <end position="317"/>
    </location>
</feature>
<evidence type="ECO:0000256" key="3">
    <source>
        <dbReference type="ARBA" id="ARBA00022692"/>
    </source>
</evidence>
<keyword evidence="3 6" id="KW-0812">Transmembrane</keyword>
<reference evidence="7 8" key="1">
    <citation type="submission" date="2020-08" db="EMBL/GenBank/DDBJ databases">
        <title>Sequencing the genomes of 1000 actinobacteria strains.</title>
        <authorList>
            <person name="Klenk H.-P."/>
        </authorList>
    </citation>
    <scope>NUCLEOTIDE SEQUENCE [LARGE SCALE GENOMIC DNA]</scope>
    <source>
        <strain evidence="7 8">DSM 45272</strain>
    </source>
</reference>
<protein>
    <submittedName>
        <fullName evidence="7">Amino acid transporter</fullName>
    </submittedName>
</protein>
<keyword evidence="5 6" id="KW-0472">Membrane</keyword>
<evidence type="ECO:0000313" key="8">
    <source>
        <dbReference type="Proteomes" id="UP000580861"/>
    </source>
</evidence>
<feature type="transmembrane region" description="Helical" evidence="6">
    <location>
        <begin position="20"/>
        <end position="42"/>
    </location>
</feature>
<feature type="transmembrane region" description="Helical" evidence="6">
    <location>
        <begin position="338"/>
        <end position="358"/>
    </location>
</feature>